<keyword evidence="6" id="KW-0819">tRNA processing</keyword>
<evidence type="ECO:0000256" key="5">
    <source>
        <dbReference type="ARBA" id="ARBA00012179"/>
    </source>
</evidence>
<comment type="subcellular location">
    <subcellularLocation>
        <location evidence="3">Mitochondrion</location>
    </subcellularLocation>
</comment>
<accession>A0ABM0U3L4</accession>
<keyword evidence="11" id="KW-0460">Magnesium</keyword>
<keyword evidence="12" id="KW-0809">Transit peptide</keyword>
<gene>
    <name evidence="16 17" type="primary">LOC104719145</name>
</gene>
<dbReference type="PANTHER" id="PTHR13547">
    <property type="match status" value="1"/>
</dbReference>
<comment type="similarity">
    <text evidence="4">Belongs to the PPR family. P subfamily.</text>
</comment>
<dbReference type="InterPro" id="IPR011990">
    <property type="entry name" value="TPR-like_helical_dom_sf"/>
</dbReference>
<dbReference type="RefSeq" id="XP_010435304.1">
    <property type="nucleotide sequence ID" value="XM_010437002.2"/>
</dbReference>
<dbReference type="RefSeq" id="XP_010435303.1">
    <property type="nucleotide sequence ID" value="XM_010437001.2"/>
</dbReference>
<keyword evidence="15" id="KW-1185">Reference proteome</keyword>
<evidence type="ECO:0000256" key="11">
    <source>
        <dbReference type="ARBA" id="ARBA00022842"/>
    </source>
</evidence>
<reference evidence="15" key="1">
    <citation type="journal article" date="1997" name="Nucleic Acids Res.">
        <title>tRNAscan-SE: a program for improved detection of transfer RNA genes in genomic sequence.</title>
        <authorList>
            <person name="Lowe T.M."/>
            <person name="Eddy S.R."/>
        </authorList>
    </citation>
    <scope>NUCLEOTIDE SEQUENCE [LARGE SCALE GENOMIC DNA]</scope>
    <source>
        <strain evidence="15">r\DH55</strain>
    </source>
</reference>
<protein>
    <recommendedName>
        <fullName evidence="5">ribonuclease P</fullName>
        <ecNumber evidence="5">3.1.26.5</ecNumber>
    </recommendedName>
</protein>
<dbReference type="Pfam" id="PF16953">
    <property type="entry name" value="PRORP"/>
    <property type="match status" value="1"/>
</dbReference>
<dbReference type="Gene3D" id="1.25.40.10">
    <property type="entry name" value="Tetratricopeptide repeat domain"/>
    <property type="match status" value="1"/>
</dbReference>
<evidence type="ECO:0000313" key="15">
    <source>
        <dbReference type="Proteomes" id="UP000694864"/>
    </source>
</evidence>
<dbReference type="EC" id="3.1.26.5" evidence="5"/>
<evidence type="ECO:0000313" key="17">
    <source>
        <dbReference type="RefSeq" id="XP_010435304.1"/>
    </source>
</evidence>
<evidence type="ECO:0000313" key="16">
    <source>
        <dbReference type="RefSeq" id="XP_010435303.1"/>
    </source>
</evidence>
<keyword evidence="10" id="KW-0862">Zinc</keyword>
<keyword evidence="7" id="KW-0540">Nuclease</keyword>
<comment type="catalytic activity">
    <reaction evidence="1">
        <text>Endonucleolytic cleavage of RNA, removing 5'-extranucleotides from tRNA precursor.</text>
        <dbReference type="EC" id="3.1.26.5"/>
    </reaction>
</comment>
<dbReference type="InterPro" id="IPR031595">
    <property type="entry name" value="PRORP_C"/>
</dbReference>
<proteinExistence type="inferred from homology"/>
<evidence type="ECO:0000256" key="7">
    <source>
        <dbReference type="ARBA" id="ARBA00022722"/>
    </source>
</evidence>
<evidence type="ECO:0000256" key="6">
    <source>
        <dbReference type="ARBA" id="ARBA00022694"/>
    </source>
</evidence>
<evidence type="ECO:0000256" key="9">
    <source>
        <dbReference type="ARBA" id="ARBA00022801"/>
    </source>
</evidence>
<keyword evidence="13" id="KW-0496">Mitochondrion</keyword>
<evidence type="ECO:0000256" key="8">
    <source>
        <dbReference type="ARBA" id="ARBA00022723"/>
    </source>
</evidence>
<name>A0ABM0U3L4_CAMSA</name>
<organism evidence="15 16">
    <name type="scientific">Camelina sativa</name>
    <name type="common">False flax</name>
    <name type="synonym">Myagrum sativum</name>
    <dbReference type="NCBI Taxonomy" id="90675"/>
    <lineage>
        <taxon>Eukaryota</taxon>
        <taxon>Viridiplantae</taxon>
        <taxon>Streptophyta</taxon>
        <taxon>Embryophyta</taxon>
        <taxon>Tracheophyta</taxon>
        <taxon>Spermatophyta</taxon>
        <taxon>Magnoliopsida</taxon>
        <taxon>eudicotyledons</taxon>
        <taxon>Gunneridae</taxon>
        <taxon>Pentapetalae</taxon>
        <taxon>rosids</taxon>
        <taxon>malvids</taxon>
        <taxon>Brassicales</taxon>
        <taxon>Brassicaceae</taxon>
        <taxon>Camelineae</taxon>
        <taxon>Camelina</taxon>
    </lineage>
</organism>
<dbReference type="InterPro" id="IPR012338">
    <property type="entry name" value="Beta-lactam/transpept-like"/>
</dbReference>
<dbReference type="Proteomes" id="UP000694864">
    <property type="component" value="Chromosome 10"/>
</dbReference>
<reference evidence="16 17" key="3">
    <citation type="submission" date="2025-05" db="UniProtKB">
        <authorList>
            <consortium name="RefSeq"/>
        </authorList>
    </citation>
    <scope>IDENTIFICATION</scope>
    <source>
        <tissue evidence="16 17">Leaf</tissue>
    </source>
</reference>
<dbReference type="Gene3D" id="3.40.50.11980">
    <property type="match status" value="1"/>
</dbReference>
<evidence type="ECO:0000256" key="10">
    <source>
        <dbReference type="ARBA" id="ARBA00022833"/>
    </source>
</evidence>
<evidence type="ECO:0000256" key="2">
    <source>
        <dbReference type="ARBA" id="ARBA00001946"/>
    </source>
</evidence>
<evidence type="ECO:0000256" key="12">
    <source>
        <dbReference type="ARBA" id="ARBA00022946"/>
    </source>
</evidence>
<evidence type="ECO:0000256" key="1">
    <source>
        <dbReference type="ARBA" id="ARBA00000928"/>
    </source>
</evidence>
<keyword evidence="8" id="KW-0479">Metal-binding</keyword>
<evidence type="ECO:0000256" key="13">
    <source>
        <dbReference type="ARBA" id="ARBA00023128"/>
    </source>
</evidence>
<dbReference type="PANTHER" id="PTHR13547:SF1">
    <property type="entry name" value="MITOCHONDRIAL RIBONUCLEASE P CATALYTIC SUBUNIT"/>
    <property type="match status" value="1"/>
</dbReference>
<reference evidence="15" key="2">
    <citation type="journal article" date="2014" name="Nat. Commun.">
        <title>The emerging biofuel crop Camelina sativa retains a highly undifferentiated hexaploid genome structure.</title>
        <authorList>
            <person name="Kagale S."/>
            <person name="Koh C."/>
            <person name="Nixon J."/>
            <person name="Bollina V."/>
            <person name="Clarke W.E."/>
            <person name="Tuteja R."/>
            <person name="Spillane C."/>
            <person name="Robinson S.J."/>
            <person name="Links M.G."/>
            <person name="Clarke C."/>
            <person name="Higgins E.E."/>
            <person name="Huebert T."/>
            <person name="Sharpe A.G."/>
            <person name="Parkin I.A."/>
        </authorList>
    </citation>
    <scope>NUCLEOTIDE SEQUENCE [LARGE SCALE GENOMIC DNA]</scope>
    <source>
        <strain evidence="15">r\DH55</strain>
    </source>
</reference>
<comment type="cofactor">
    <cofactor evidence="2">
        <name>Mg(2+)</name>
        <dbReference type="ChEBI" id="CHEBI:18420"/>
    </cofactor>
</comment>
<evidence type="ECO:0000259" key="14">
    <source>
        <dbReference type="Pfam" id="PF16953"/>
    </source>
</evidence>
<dbReference type="SUPFAM" id="SSF56601">
    <property type="entry name" value="beta-lactamase/transpeptidase-like"/>
    <property type="match status" value="1"/>
</dbReference>
<keyword evidence="9" id="KW-0378">Hydrolase</keyword>
<evidence type="ECO:0000256" key="4">
    <source>
        <dbReference type="ARBA" id="ARBA00007626"/>
    </source>
</evidence>
<dbReference type="GeneID" id="104719145"/>
<sequence>MDENGVCKCCKEKLVCIDINPVETETFAASLTRLACEIEVRANCNQFQEWLERHGLFDAVIARKLTIEEEDGIRGDTCRRRNQCNPRPVTPDSLFPVFSVTKGVTDGMIQWLVDKGKFYGS</sequence>
<evidence type="ECO:0000256" key="3">
    <source>
        <dbReference type="ARBA" id="ARBA00004173"/>
    </source>
</evidence>
<feature type="domain" description="PRORP" evidence="14">
    <location>
        <begin position="1"/>
        <end position="61"/>
    </location>
</feature>